<comment type="caution">
    <text evidence="6">The sequence shown here is derived from an EMBL/GenBank/DDBJ whole genome shotgun (WGS) entry which is preliminary data.</text>
</comment>
<evidence type="ECO:0000313" key="7">
    <source>
        <dbReference type="Proteomes" id="UP000619079"/>
    </source>
</evidence>
<evidence type="ECO:0000256" key="2">
    <source>
        <dbReference type="ARBA" id="ARBA00005695"/>
    </source>
</evidence>
<keyword evidence="3 4" id="KW-0732">Signal</keyword>
<reference evidence="6" key="1">
    <citation type="submission" date="2020-12" db="EMBL/GenBank/DDBJ databases">
        <title>Sedimentitalea sp. nov., isolated from sand in Incheon.</title>
        <authorList>
            <person name="Kim W."/>
        </authorList>
    </citation>
    <scope>NUCLEOTIDE SEQUENCE</scope>
    <source>
        <strain evidence="6">CAU 1593</strain>
    </source>
</reference>
<dbReference type="Gene3D" id="3.40.190.10">
    <property type="entry name" value="Periplasmic binding protein-like II"/>
    <property type="match status" value="1"/>
</dbReference>
<sequence>MTRIDRRALFSSGAAAALLAASGVSLDAAPQPGGRLRLALPREDSALDQLVRGAAFDSLTEIAPNGVLQGELAKGWSSSEARIWQFDLREDVRFHDGAPMRANDVVASLNASAGRGRLGLIAIDAIKDHALRLELETPNPHLPFLLSDQRFAICSAGTVGAQLAERIGTGCYFTRRFDGERHYLGEKVPDHYKQGQAGWLDSVEAVVIPDPGVRAEALRDGFVDVAVLPTPDLLRSRGNLVFHPSADDMVFALHRGVGLPSVIATRDGLDDGRLAERWWRI</sequence>
<organism evidence="6 7">
    <name type="scientific">Sedimentitalea arenosa</name>
    <dbReference type="NCBI Taxonomy" id="2798803"/>
    <lineage>
        <taxon>Bacteria</taxon>
        <taxon>Pseudomonadati</taxon>
        <taxon>Pseudomonadota</taxon>
        <taxon>Alphaproteobacteria</taxon>
        <taxon>Rhodobacterales</taxon>
        <taxon>Paracoccaceae</taxon>
        <taxon>Sedimentitalea</taxon>
    </lineage>
</organism>
<protein>
    <submittedName>
        <fullName evidence="6">Peptide ABC transporter substrate-binding protein</fullName>
    </submittedName>
</protein>
<dbReference type="GO" id="GO:0015833">
    <property type="term" value="P:peptide transport"/>
    <property type="evidence" value="ECO:0007669"/>
    <property type="project" value="TreeGrafter"/>
</dbReference>
<comment type="subcellular location">
    <subcellularLocation>
        <location evidence="1">Periplasm</location>
    </subcellularLocation>
</comment>
<feature type="chain" id="PRO_5035221037" evidence="4">
    <location>
        <begin position="21"/>
        <end position="281"/>
    </location>
</feature>
<gene>
    <name evidence="6" type="ORF">JF290_10405</name>
</gene>
<dbReference type="PANTHER" id="PTHR30290">
    <property type="entry name" value="PERIPLASMIC BINDING COMPONENT OF ABC TRANSPORTER"/>
    <property type="match status" value="1"/>
</dbReference>
<dbReference type="Proteomes" id="UP000619079">
    <property type="component" value="Unassembled WGS sequence"/>
</dbReference>
<dbReference type="AlphaFoldDB" id="A0A8J7IVB1"/>
<feature type="domain" description="Solute-binding protein family 5" evidence="5">
    <location>
        <begin position="69"/>
        <end position="232"/>
    </location>
</feature>
<dbReference type="PANTHER" id="PTHR30290:SF38">
    <property type="entry name" value="D,D-DIPEPTIDE-BINDING PERIPLASMIC PROTEIN DDPA-RELATED"/>
    <property type="match status" value="1"/>
</dbReference>
<dbReference type="InterPro" id="IPR039424">
    <property type="entry name" value="SBP_5"/>
</dbReference>
<keyword evidence="7" id="KW-1185">Reference proteome</keyword>
<accession>A0A8J7IVB1</accession>
<dbReference type="InterPro" id="IPR000914">
    <property type="entry name" value="SBP_5_dom"/>
</dbReference>
<dbReference type="InterPro" id="IPR006311">
    <property type="entry name" value="TAT_signal"/>
</dbReference>
<dbReference type="Pfam" id="PF00496">
    <property type="entry name" value="SBP_bac_5"/>
    <property type="match status" value="1"/>
</dbReference>
<evidence type="ECO:0000256" key="4">
    <source>
        <dbReference type="SAM" id="SignalP"/>
    </source>
</evidence>
<name>A0A8J7IVB1_9RHOB</name>
<dbReference type="GO" id="GO:1904680">
    <property type="term" value="F:peptide transmembrane transporter activity"/>
    <property type="evidence" value="ECO:0007669"/>
    <property type="project" value="TreeGrafter"/>
</dbReference>
<dbReference type="SUPFAM" id="SSF53850">
    <property type="entry name" value="Periplasmic binding protein-like II"/>
    <property type="match status" value="1"/>
</dbReference>
<evidence type="ECO:0000259" key="5">
    <source>
        <dbReference type="Pfam" id="PF00496"/>
    </source>
</evidence>
<proteinExistence type="inferred from homology"/>
<feature type="signal peptide" evidence="4">
    <location>
        <begin position="1"/>
        <end position="20"/>
    </location>
</feature>
<evidence type="ECO:0000313" key="6">
    <source>
        <dbReference type="EMBL" id="MBJ6371937.1"/>
    </source>
</evidence>
<dbReference type="PROSITE" id="PS51318">
    <property type="entry name" value="TAT"/>
    <property type="match status" value="1"/>
</dbReference>
<evidence type="ECO:0000256" key="1">
    <source>
        <dbReference type="ARBA" id="ARBA00004418"/>
    </source>
</evidence>
<dbReference type="EMBL" id="JAELVR010000006">
    <property type="protein sequence ID" value="MBJ6371937.1"/>
    <property type="molecule type" value="Genomic_DNA"/>
</dbReference>
<evidence type="ECO:0000256" key="3">
    <source>
        <dbReference type="ARBA" id="ARBA00022729"/>
    </source>
</evidence>
<comment type="similarity">
    <text evidence="2">Belongs to the bacterial solute-binding protein 5 family.</text>
</comment>
<dbReference type="RefSeq" id="WP_199024812.1">
    <property type="nucleotide sequence ID" value="NZ_JAELVR010000006.1"/>
</dbReference>